<organism evidence="2">
    <name type="scientific">Oryza sativa subsp. japonica</name>
    <name type="common">Rice</name>
    <dbReference type="NCBI Taxonomy" id="39947"/>
    <lineage>
        <taxon>Eukaryota</taxon>
        <taxon>Viridiplantae</taxon>
        <taxon>Streptophyta</taxon>
        <taxon>Embryophyta</taxon>
        <taxon>Tracheophyta</taxon>
        <taxon>Spermatophyta</taxon>
        <taxon>Magnoliopsida</taxon>
        <taxon>Liliopsida</taxon>
        <taxon>Poales</taxon>
        <taxon>Poaceae</taxon>
        <taxon>BOP clade</taxon>
        <taxon>Oryzoideae</taxon>
        <taxon>Oryzeae</taxon>
        <taxon>Oryzinae</taxon>
        <taxon>Oryza</taxon>
        <taxon>Oryza sativa</taxon>
    </lineage>
</organism>
<dbReference type="Proteomes" id="UP000007752">
    <property type="component" value="Chromosome 10"/>
</dbReference>
<feature type="compositionally biased region" description="Basic and acidic residues" evidence="1">
    <location>
        <begin position="27"/>
        <end position="40"/>
    </location>
</feature>
<dbReference type="EMBL" id="CM000147">
    <property type="protein sequence ID" value="EEE51164.1"/>
    <property type="molecule type" value="Genomic_DNA"/>
</dbReference>
<dbReference type="AlphaFoldDB" id="B9G6B7"/>
<evidence type="ECO:0000313" key="2">
    <source>
        <dbReference type="EMBL" id="EEE51164.1"/>
    </source>
</evidence>
<name>B9G6B7_ORYSJ</name>
<gene>
    <name evidence="2" type="ORF">OsJ_31936</name>
</gene>
<proteinExistence type="predicted"/>
<protein>
    <submittedName>
        <fullName evidence="2">Uncharacterized protein</fullName>
    </submittedName>
</protein>
<accession>B9G6B7</accession>
<reference evidence="2" key="2">
    <citation type="submission" date="2008-12" db="EMBL/GenBank/DDBJ databases">
        <title>Improved gene annotation of the rice (Oryza sativa) genomes.</title>
        <authorList>
            <person name="Wang J."/>
            <person name="Li R."/>
            <person name="Fan W."/>
            <person name="Huang Q."/>
            <person name="Zhang J."/>
            <person name="Zhou Y."/>
            <person name="Hu Y."/>
            <person name="Zi S."/>
            <person name="Li J."/>
            <person name="Ni P."/>
            <person name="Zheng H."/>
            <person name="Zhang Y."/>
            <person name="Zhao M."/>
            <person name="Hao Q."/>
            <person name="McDermott J."/>
            <person name="Samudrala R."/>
            <person name="Kristiansen K."/>
            <person name="Wong G.K.-S."/>
        </authorList>
    </citation>
    <scope>NUCLEOTIDE SEQUENCE</scope>
</reference>
<feature type="region of interest" description="Disordered" evidence="1">
    <location>
        <begin position="20"/>
        <end position="72"/>
    </location>
</feature>
<sequence>MSVAGSASKTGVFVRSFVQEPSSFGEEDAKPSKHDAREGTTGRMMTSGGGEARKRPSEQEVGEGLTGGRMAGCGGEARWRPCKHKAGEGPTGGTAGGWLAAEEKLVGGRARTRQGEPPMVEHIEEDGDNANPGVKQVEVGDVSLGVVLAHSIDAEAAEGEGEGDGVQQHVPSLELKGRLSEFLHCQKVRHITATAQRNGMQRLD</sequence>
<reference evidence="2" key="1">
    <citation type="journal article" date="2005" name="PLoS Biol.">
        <title>The genomes of Oryza sativa: a history of duplications.</title>
        <authorList>
            <person name="Yu J."/>
            <person name="Wang J."/>
            <person name="Lin W."/>
            <person name="Li S."/>
            <person name="Li H."/>
            <person name="Zhou J."/>
            <person name="Ni P."/>
            <person name="Dong W."/>
            <person name="Hu S."/>
            <person name="Zeng C."/>
            <person name="Zhang J."/>
            <person name="Zhang Y."/>
            <person name="Li R."/>
            <person name="Xu Z."/>
            <person name="Li S."/>
            <person name="Li X."/>
            <person name="Zheng H."/>
            <person name="Cong L."/>
            <person name="Lin L."/>
            <person name="Yin J."/>
            <person name="Geng J."/>
            <person name="Li G."/>
            <person name="Shi J."/>
            <person name="Liu J."/>
            <person name="Lv H."/>
            <person name="Li J."/>
            <person name="Wang J."/>
            <person name="Deng Y."/>
            <person name="Ran L."/>
            <person name="Shi X."/>
            <person name="Wang X."/>
            <person name="Wu Q."/>
            <person name="Li C."/>
            <person name="Ren X."/>
            <person name="Wang J."/>
            <person name="Wang X."/>
            <person name="Li D."/>
            <person name="Liu D."/>
            <person name="Zhang X."/>
            <person name="Ji Z."/>
            <person name="Zhao W."/>
            <person name="Sun Y."/>
            <person name="Zhang Z."/>
            <person name="Bao J."/>
            <person name="Han Y."/>
            <person name="Dong L."/>
            <person name="Ji J."/>
            <person name="Chen P."/>
            <person name="Wu S."/>
            <person name="Liu J."/>
            <person name="Xiao Y."/>
            <person name="Bu D."/>
            <person name="Tan J."/>
            <person name="Yang L."/>
            <person name="Ye C."/>
            <person name="Zhang J."/>
            <person name="Xu J."/>
            <person name="Zhou Y."/>
            <person name="Yu Y."/>
            <person name="Zhang B."/>
            <person name="Zhuang S."/>
            <person name="Wei H."/>
            <person name="Liu B."/>
            <person name="Lei M."/>
            <person name="Yu H."/>
            <person name="Li Y."/>
            <person name="Xu H."/>
            <person name="Wei S."/>
            <person name="He X."/>
            <person name="Fang L."/>
            <person name="Zhang Z."/>
            <person name="Zhang Y."/>
            <person name="Huang X."/>
            <person name="Su Z."/>
            <person name="Tong W."/>
            <person name="Li J."/>
            <person name="Tong Z."/>
            <person name="Li S."/>
            <person name="Ye J."/>
            <person name="Wang L."/>
            <person name="Fang L."/>
            <person name="Lei T."/>
            <person name="Chen C."/>
            <person name="Chen H."/>
            <person name="Xu Z."/>
            <person name="Li H."/>
            <person name="Huang H."/>
            <person name="Zhang F."/>
            <person name="Xu H."/>
            <person name="Li N."/>
            <person name="Zhao C."/>
            <person name="Li S."/>
            <person name="Dong L."/>
            <person name="Huang Y."/>
            <person name="Li L."/>
            <person name="Xi Y."/>
            <person name="Qi Q."/>
            <person name="Li W."/>
            <person name="Zhang B."/>
            <person name="Hu W."/>
            <person name="Zhang Y."/>
            <person name="Tian X."/>
            <person name="Jiao Y."/>
            <person name="Liang X."/>
            <person name="Jin J."/>
            <person name="Gao L."/>
            <person name="Zheng W."/>
            <person name="Hao B."/>
            <person name="Liu S."/>
            <person name="Wang W."/>
            <person name="Yuan L."/>
            <person name="Cao M."/>
            <person name="McDermott J."/>
            <person name="Samudrala R."/>
            <person name="Wang J."/>
            <person name="Wong G.K."/>
            <person name="Yang H."/>
        </authorList>
    </citation>
    <scope>NUCLEOTIDE SEQUENCE [LARGE SCALE GENOMIC DNA]</scope>
</reference>
<evidence type="ECO:0000256" key="1">
    <source>
        <dbReference type="SAM" id="MobiDB-lite"/>
    </source>
</evidence>